<comment type="caution">
    <text evidence="1">The sequence shown here is derived from an EMBL/GenBank/DDBJ whole genome shotgun (WGS) entry which is preliminary data.</text>
</comment>
<dbReference type="InterPro" id="IPR004027">
    <property type="entry name" value="SEC_C_motif"/>
</dbReference>
<reference evidence="1 2" key="1">
    <citation type="submission" date="2019-03" db="EMBL/GenBank/DDBJ databases">
        <title>Draft Genome Sequence of Desulfosporosinus fructosivorans Strain 63.6F, Isolated from Marine Sediment in the Baltic Sea.</title>
        <authorList>
            <person name="Hausmann B."/>
            <person name="Vandieken V."/>
            <person name="Pjevac P."/>
            <person name="Schreck K."/>
            <person name="Herbold C.W."/>
            <person name="Loy A."/>
        </authorList>
    </citation>
    <scope>NUCLEOTIDE SEQUENCE [LARGE SCALE GENOMIC DNA]</scope>
    <source>
        <strain evidence="1 2">63.6F</strain>
    </source>
</reference>
<protein>
    <recommendedName>
        <fullName evidence="3">YkgJ family cysteine cluster protein</fullName>
    </recommendedName>
</protein>
<accession>A0A4Z0R265</accession>
<evidence type="ECO:0008006" key="3">
    <source>
        <dbReference type="Google" id="ProtNLM"/>
    </source>
</evidence>
<dbReference type="SUPFAM" id="SSF103642">
    <property type="entry name" value="Sec-C motif"/>
    <property type="match status" value="1"/>
</dbReference>
<sequence>MKYLRKEVLFKLSRKIGRNDDCHCGSGIKYKNCCLKKDEITYSMFQNYLGKEVVFNRDIDDKHLGIINNYVMEEIFEGPNNYKKLNLNDGKRILENHYLLFDNSMHEMVQDFHSCAKGCSSCCCLYVDTSLLEAELIRRFINENLNIATQEKILEKNKQNKTHSPTYEQVVREKSLKDKYSLMKIPCAFLINHECSIYPVRPFNCRKHIVFSHPDVCKDPEEKGLLFKSAIVDAGELGVQKLNTVLFKELFYRPNGMFFYKNLSLWFDDSNFDINL</sequence>
<dbReference type="OrthoDB" id="9810361at2"/>
<dbReference type="EMBL" id="SPQQ01000006">
    <property type="protein sequence ID" value="TGE36848.1"/>
    <property type="molecule type" value="Genomic_DNA"/>
</dbReference>
<evidence type="ECO:0000313" key="2">
    <source>
        <dbReference type="Proteomes" id="UP000298460"/>
    </source>
</evidence>
<dbReference type="Gene3D" id="3.10.450.50">
    <property type="match status" value="1"/>
</dbReference>
<organism evidence="1 2">
    <name type="scientific">Desulfosporosinus fructosivorans</name>
    <dbReference type="NCBI Taxonomy" id="2018669"/>
    <lineage>
        <taxon>Bacteria</taxon>
        <taxon>Bacillati</taxon>
        <taxon>Bacillota</taxon>
        <taxon>Clostridia</taxon>
        <taxon>Eubacteriales</taxon>
        <taxon>Desulfitobacteriaceae</taxon>
        <taxon>Desulfosporosinus</taxon>
    </lineage>
</organism>
<name>A0A4Z0R265_9FIRM</name>
<gene>
    <name evidence="1" type="ORF">E4K67_17255</name>
</gene>
<dbReference type="Proteomes" id="UP000298460">
    <property type="component" value="Unassembled WGS sequence"/>
</dbReference>
<dbReference type="Pfam" id="PF02810">
    <property type="entry name" value="SEC-C"/>
    <property type="match status" value="1"/>
</dbReference>
<dbReference type="AlphaFoldDB" id="A0A4Z0R265"/>
<keyword evidence="2" id="KW-1185">Reference proteome</keyword>
<proteinExistence type="predicted"/>
<evidence type="ECO:0000313" key="1">
    <source>
        <dbReference type="EMBL" id="TGE36848.1"/>
    </source>
</evidence>